<organism evidence="2 3">
    <name type="scientific">Marasmiellus scandens</name>
    <dbReference type="NCBI Taxonomy" id="2682957"/>
    <lineage>
        <taxon>Eukaryota</taxon>
        <taxon>Fungi</taxon>
        <taxon>Dikarya</taxon>
        <taxon>Basidiomycota</taxon>
        <taxon>Agaricomycotina</taxon>
        <taxon>Agaricomycetes</taxon>
        <taxon>Agaricomycetidae</taxon>
        <taxon>Agaricales</taxon>
        <taxon>Marasmiineae</taxon>
        <taxon>Omphalotaceae</taxon>
        <taxon>Marasmiellus</taxon>
    </lineage>
</organism>
<reference evidence="2 3" key="1">
    <citation type="submission" date="2024-01" db="EMBL/GenBank/DDBJ databases">
        <title>A draft genome for the cacao thread blight pathogen Marasmiellus scandens.</title>
        <authorList>
            <person name="Baruah I.K."/>
            <person name="Leung J."/>
            <person name="Bukari Y."/>
            <person name="Amoako-Attah I."/>
            <person name="Meinhardt L.W."/>
            <person name="Bailey B.A."/>
            <person name="Cohen S.P."/>
        </authorList>
    </citation>
    <scope>NUCLEOTIDE SEQUENCE [LARGE SCALE GENOMIC DNA]</scope>
    <source>
        <strain evidence="2 3">GH-19</strain>
    </source>
</reference>
<name>A0ABR1IZH9_9AGAR</name>
<sequence>MPSAVDSLNVACCILRYRLLCLKSFGPYYEQLDTSANATICIRDLCCSGFPMCYLFNLLPDDFFPKIDIDFGFAPTEEYSRNMAIALFAMNAKRTLECEHFTITELLRDDTAGLRKAVSALLAVLHLLPENSFEYQTAVTPPDFSLSSSPSRSSVSESPNITQFLDETIWKTRLRSILHSERQYVQDVEMLQDYSSGLFEHGSESAGNIVAHVFHKNFFTFVRKFYIQLECIVRTPLHEQRWGRLFIDNANNIQILYTIYCFNYVLAEESLREQDAKLRETGLHPLASETVSKLLNRPFQHLSEYVSALDRLITASDAQSPYHAELLSGRDAIKDAMAKVASSQKQAKTELIVKALKSRVSDWNDFGIDVGLFILKGNSLVRHNGAIPFYSEFYLFDKELIFFHERPTPSTPRIGKRKTSAASVMPPSSLMPLDLSSRIFTREIETVKVLLQNDGGSFSKAYANDIISSPSIYELVISTSDETLVLLFQKQDKAILWQSTIEKCRAESPSEVKRALTLEPSPSPSTVEQTTGTTTQFAAMSIDNRILVRLDLGNGDFLTVSVDAPPTYEELMERIWRKLKLCRRRTQVQYPRVSFRDADGREQVLTPRKDLASIFSRGPTTVLYVR</sequence>
<feature type="domain" description="DH" evidence="1">
    <location>
        <begin position="174"/>
        <end position="343"/>
    </location>
</feature>
<dbReference type="PANTHER" id="PTHR47339:SF1">
    <property type="entry name" value="CELL DIVISION CONTROL PROTEIN 24"/>
    <property type="match status" value="1"/>
</dbReference>
<evidence type="ECO:0000259" key="1">
    <source>
        <dbReference type="PROSITE" id="PS50010"/>
    </source>
</evidence>
<proteinExistence type="predicted"/>
<evidence type="ECO:0000313" key="3">
    <source>
        <dbReference type="Proteomes" id="UP001498398"/>
    </source>
</evidence>
<dbReference type="Gene3D" id="1.20.900.10">
    <property type="entry name" value="Dbl homology (DH) domain"/>
    <property type="match status" value="1"/>
</dbReference>
<dbReference type="SUPFAM" id="SSF48065">
    <property type="entry name" value="DBL homology domain (DH-domain)"/>
    <property type="match status" value="1"/>
</dbReference>
<accession>A0ABR1IZH9</accession>
<dbReference type="Pfam" id="PF00621">
    <property type="entry name" value="RhoGEF"/>
    <property type="match status" value="1"/>
</dbReference>
<keyword evidence="3" id="KW-1185">Reference proteome</keyword>
<comment type="caution">
    <text evidence="2">The sequence shown here is derived from an EMBL/GenBank/DDBJ whole genome shotgun (WGS) entry which is preliminary data.</text>
</comment>
<dbReference type="PROSITE" id="PS50010">
    <property type="entry name" value="DH_2"/>
    <property type="match status" value="1"/>
</dbReference>
<dbReference type="InterPro" id="IPR000219">
    <property type="entry name" value="DH_dom"/>
</dbReference>
<dbReference type="EMBL" id="JBANRG010000047">
    <property type="protein sequence ID" value="KAK7445383.1"/>
    <property type="molecule type" value="Genomic_DNA"/>
</dbReference>
<dbReference type="PANTHER" id="PTHR47339">
    <property type="entry name" value="CELL DIVISION CONTROL PROTEIN 24"/>
    <property type="match status" value="1"/>
</dbReference>
<dbReference type="InterPro" id="IPR035899">
    <property type="entry name" value="DBL_dom_sf"/>
</dbReference>
<gene>
    <name evidence="2" type="primary">CDC24_2</name>
    <name evidence="2" type="ORF">VKT23_014800</name>
</gene>
<protein>
    <submittedName>
        <fullName evidence="2">Guanine nucleotide exchange factor for Cdc42p</fullName>
    </submittedName>
</protein>
<dbReference type="InterPro" id="IPR053026">
    <property type="entry name" value="CDC42_GEF"/>
</dbReference>
<dbReference type="Proteomes" id="UP001498398">
    <property type="component" value="Unassembled WGS sequence"/>
</dbReference>
<evidence type="ECO:0000313" key="2">
    <source>
        <dbReference type="EMBL" id="KAK7445383.1"/>
    </source>
</evidence>